<gene>
    <name evidence="1" type="ORF">TARUN_4560</name>
</gene>
<name>A0A395NNU6_TRIAR</name>
<keyword evidence="2" id="KW-1185">Reference proteome</keyword>
<evidence type="ECO:0000313" key="2">
    <source>
        <dbReference type="Proteomes" id="UP000266272"/>
    </source>
</evidence>
<reference evidence="1 2" key="1">
    <citation type="journal article" date="2018" name="PLoS Pathog.">
        <title>Evolution of structural diversity of trichothecenes, a family of toxins produced by plant pathogenic and entomopathogenic fungi.</title>
        <authorList>
            <person name="Proctor R.H."/>
            <person name="McCormick S.P."/>
            <person name="Kim H.S."/>
            <person name="Cardoza R.E."/>
            <person name="Stanley A.M."/>
            <person name="Lindo L."/>
            <person name="Kelly A."/>
            <person name="Brown D.W."/>
            <person name="Lee T."/>
            <person name="Vaughan M.M."/>
            <person name="Alexander N.J."/>
            <person name="Busman M."/>
            <person name="Gutierrez S."/>
        </authorList>
    </citation>
    <scope>NUCLEOTIDE SEQUENCE [LARGE SCALE GENOMIC DNA]</scope>
    <source>
        <strain evidence="1 2">IBT 40837</strain>
    </source>
</reference>
<proteinExistence type="predicted"/>
<comment type="caution">
    <text evidence="1">The sequence shown here is derived from an EMBL/GenBank/DDBJ whole genome shotgun (WGS) entry which is preliminary data.</text>
</comment>
<dbReference type="OrthoDB" id="5416097at2759"/>
<dbReference type="AlphaFoldDB" id="A0A395NNU6"/>
<evidence type="ECO:0000313" key="1">
    <source>
        <dbReference type="EMBL" id="RFU77668.1"/>
    </source>
</evidence>
<sequence>MLMVAIESLYDKFEEIDVIGAIGDLGILQPKLKTFTIAKPVKRPSGIPLETGQVFELKANETKYVLDFSLLQLSWDLLRIMAISGAAEPTELWDHGDDGNNGDIASNIWTEDEYELLQRWATEVEEDDDADKAKSLG</sequence>
<protein>
    <submittedName>
        <fullName evidence="1">Uncharacterized protein</fullName>
    </submittedName>
</protein>
<organism evidence="1 2">
    <name type="scientific">Trichoderma arundinaceum</name>
    <dbReference type="NCBI Taxonomy" id="490622"/>
    <lineage>
        <taxon>Eukaryota</taxon>
        <taxon>Fungi</taxon>
        <taxon>Dikarya</taxon>
        <taxon>Ascomycota</taxon>
        <taxon>Pezizomycotina</taxon>
        <taxon>Sordariomycetes</taxon>
        <taxon>Hypocreomycetidae</taxon>
        <taxon>Hypocreales</taxon>
        <taxon>Hypocreaceae</taxon>
        <taxon>Trichoderma</taxon>
    </lineage>
</organism>
<dbReference type="EMBL" id="PXOA01000263">
    <property type="protein sequence ID" value="RFU77668.1"/>
    <property type="molecule type" value="Genomic_DNA"/>
</dbReference>
<accession>A0A395NNU6</accession>
<dbReference type="Proteomes" id="UP000266272">
    <property type="component" value="Unassembled WGS sequence"/>
</dbReference>